<keyword evidence="1" id="KW-0732">Signal</keyword>
<sequence length="174" mass="18850">MRFTTPPVLALLAVLWMPIPALAQDEPPSKAGQNLLWKGMDAVLAGCVGARPAPQQCPAGRVAKASRPQTMERSDGSGKITLQAVEYPGLSMSLRNRQVVGLEITQASWPVPHDLRVGTAASRVRQVLGAPTMEGPGPDGVQGLSYCEKENCVQFLVHVPTGTIRRVRWSFYYD</sequence>
<accession>A0A235EK35</accession>
<gene>
    <name evidence="2" type="ORF">CBY09_14350</name>
</gene>
<comment type="caution">
    <text evidence="2">The sequence shown here is derived from an EMBL/GenBank/DDBJ whole genome shotgun (WGS) entry which is preliminary data.</text>
</comment>
<proteinExistence type="predicted"/>
<evidence type="ECO:0000313" key="2">
    <source>
        <dbReference type="EMBL" id="OYD49402.1"/>
    </source>
</evidence>
<evidence type="ECO:0000256" key="1">
    <source>
        <dbReference type="SAM" id="SignalP"/>
    </source>
</evidence>
<name>A0A235EK35_9BURK</name>
<protein>
    <submittedName>
        <fullName evidence="2">Uncharacterized protein</fullName>
    </submittedName>
</protein>
<dbReference type="Proteomes" id="UP000215441">
    <property type="component" value="Unassembled WGS sequence"/>
</dbReference>
<dbReference type="EMBL" id="NOIG01000009">
    <property type="protein sequence ID" value="OYD49402.1"/>
    <property type="molecule type" value="Genomic_DNA"/>
</dbReference>
<reference evidence="2 3" key="1">
    <citation type="submission" date="2017-07" db="EMBL/GenBank/DDBJ databases">
        <title>Acidovorax KNDSW TSA 6 genome sequence and assembly.</title>
        <authorList>
            <person name="Mayilraj S."/>
        </authorList>
    </citation>
    <scope>NUCLEOTIDE SEQUENCE [LARGE SCALE GENOMIC DNA]</scope>
    <source>
        <strain evidence="2 3">KNDSW-TSA6</strain>
    </source>
</reference>
<evidence type="ECO:0000313" key="3">
    <source>
        <dbReference type="Proteomes" id="UP000215441"/>
    </source>
</evidence>
<organism evidence="2 3">
    <name type="scientific">Acidovorax kalamii</name>
    <dbReference type="NCBI Taxonomy" id="2004485"/>
    <lineage>
        <taxon>Bacteria</taxon>
        <taxon>Pseudomonadati</taxon>
        <taxon>Pseudomonadota</taxon>
        <taxon>Betaproteobacteria</taxon>
        <taxon>Burkholderiales</taxon>
        <taxon>Comamonadaceae</taxon>
        <taxon>Acidovorax</taxon>
    </lineage>
</organism>
<keyword evidence="3" id="KW-1185">Reference proteome</keyword>
<feature type="chain" id="PRO_5012805324" evidence="1">
    <location>
        <begin position="24"/>
        <end position="174"/>
    </location>
</feature>
<feature type="signal peptide" evidence="1">
    <location>
        <begin position="1"/>
        <end position="23"/>
    </location>
</feature>
<dbReference type="AlphaFoldDB" id="A0A235EK35"/>